<dbReference type="GO" id="GO:0052621">
    <property type="term" value="F:diguanylate cyclase activity"/>
    <property type="evidence" value="ECO:0007669"/>
    <property type="project" value="UniProtKB-EC"/>
</dbReference>
<dbReference type="Proteomes" id="UP000244335">
    <property type="component" value="Unassembled WGS sequence"/>
</dbReference>
<dbReference type="EMBL" id="QDFR01000006">
    <property type="protein sequence ID" value="PVE51857.1"/>
    <property type="molecule type" value="Genomic_DNA"/>
</dbReference>
<protein>
    <recommendedName>
        <fullName evidence="1">diguanylate cyclase</fullName>
        <ecNumber evidence="1">2.7.7.65</ecNumber>
    </recommendedName>
</protein>
<feature type="transmembrane region" description="Helical" evidence="3">
    <location>
        <begin position="181"/>
        <end position="204"/>
    </location>
</feature>
<accession>A0AA92C1Q7</accession>
<evidence type="ECO:0000313" key="5">
    <source>
        <dbReference type="EMBL" id="PVE51857.1"/>
    </source>
</evidence>
<dbReference type="InterPro" id="IPR043128">
    <property type="entry name" value="Rev_trsase/Diguanyl_cyclase"/>
</dbReference>
<dbReference type="FunFam" id="3.30.70.270:FF:000001">
    <property type="entry name" value="Diguanylate cyclase domain protein"/>
    <property type="match status" value="1"/>
</dbReference>
<dbReference type="Pfam" id="PF00990">
    <property type="entry name" value="GGDEF"/>
    <property type="match status" value="1"/>
</dbReference>
<comment type="catalytic activity">
    <reaction evidence="2">
        <text>2 GTP = 3',3'-c-di-GMP + 2 diphosphate</text>
        <dbReference type="Rhea" id="RHEA:24898"/>
        <dbReference type="ChEBI" id="CHEBI:33019"/>
        <dbReference type="ChEBI" id="CHEBI:37565"/>
        <dbReference type="ChEBI" id="CHEBI:58805"/>
        <dbReference type="EC" id="2.7.7.65"/>
    </reaction>
</comment>
<dbReference type="PANTHER" id="PTHR45138:SF9">
    <property type="entry name" value="DIGUANYLATE CYCLASE DGCM-RELATED"/>
    <property type="match status" value="1"/>
</dbReference>
<evidence type="ECO:0000259" key="4">
    <source>
        <dbReference type="PROSITE" id="PS50887"/>
    </source>
</evidence>
<dbReference type="PANTHER" id="PTHR45138">
    <property type="entry name" value="REGULATORY COMPONENTS OF SENSORY TRANSDUCTION SYSTEM"/>
    <property type="match status" value="1"/>
</dbReference>
<feature type="transmembrane region" description="Helical" evidence="3">
    <location>
        <begin position="6"/>
        <end position="27"/>
    </location>
</feature>
<dbReference type="CDD" id="cd01949">
    <property type="entry name" value="GGDEF"/>
    <property type="match status" value="1"/>
</dbReference>
<evidence type="ECO:0000256" key="3">
    <source>
        <dbReference type="SAM" id="Phobius"/>
    </source>
</evidence>
<dbReference type="EC" id="2.7.7.65" evidence="1"/>
<dbReference type="RefSeq" id="WP_116494104.1">
    <property type="nucleotide sequence ID" value="NZ_QDFR01000006.1"/>
</dbReference>
<reference evidence="5 6" key="1">
    <citation type="submission" date="2018-04" db="EMBL/GenBank/DDBJ databases">
        <authorList>
            <person name="Hagen T."/>
        </authorList>
    </citation>
    <scope>NUCLEOTIDE SEQUENCE [LARGE SCALE GENOMIC DNA]</scope>
    <source>
        <strain evidence="5 6">TPD7009</strain>
    </source>
</reference>
<evidence type="ECO:0000256" key="2">
    <source>
        <dbReference type="ARBA" id="ARBA00034247"/>
    </source>
</evidence>
<keyword evidence="3" id="KW-0472">Membrane</keyword>
<keyword evidence="3" id="KW-1133">Transmembrane helix</keyword>
<sequence>MFQAQTGMLLWSLETSTLAALLAVLWLHSSSKKHHLFFACGFAAVGAGSALVAQRGYLADFWTITVGNTLALSAFGFWLAGLLRLEQRKIEGWIFIPPLLWLAFMFLPAVHDSMLARVLVYHGCAAVGYFTIAGVVLTSKEPVSTTRKIFAVALVVHALIGPLTAALIIPYDSLAGQTLPLTAPVAYSAAFSFVVLMMIALKMFMEDNERRLHRLSITDHLTGVLNRRGLMEAYSEIRKAPEHRSSQLLLALFDIDHFKKINDRHGHQCGDEVLVQFCDLVNRIVGSKGIFVRMGGEEFAYLLPHDDLNAALRVVDGTRVYFARLSTEGREESFTSTVSIGIYSAPIAEAELDLMLKMADRALYAAKSAGRNRTVVNDGIANVVLPADDRGEDPHDNNADRQVAALNRIAAMGSN</sequence>
<feature type="transmembrane region" description="Helical" evidence="3">
    <location>
        <begin position="149"/>
        <end position="169"/>
    </location>
</feature>
<dbReference type="NCBIfam" id="TIGR00254">
    <property type="entry name" value="GGDEF"/>
    <property type="match status" value="1"/>
</dbReference>
<dbReference type="PROSITE" id="PS50887">
    <property type="entry name" value="GGDEF"/>
    <property type="match status" value="1"/>
</dbReference>
<feature type="domain" description="GGDEF" evidence="4">
    <location>
        <begin position="246"/>
        <end position="379"/>
    </location>
</feature>
<organism evidence="5 6">
    <name type="scientific">Rhizobium rhizogenes</name>
    <name type="common">Agrobacterium rhizogenes</name>
    <dbReference type="NCBI Taxonomy" id="359"/>
    <lineage>
        <taxon>Bacteria</taxon>
        <taxon>Pseudomonadati</taxon>
        <taxon>Pseudomonadota</taxon>
        <taxon>Alphaproteobacteria</taxon>
        <taxon>Hyphomicrobiales</taxon>
        <taxon>Rhizobiaceae</taxon>
        <taxon>Rhizobium/Agrobacterium group</taxon>
        <taxon>Rhizobium</taxon>
    </lineage>
</organism>
<dbReference type="InterPro" id="IPR000160">
    <property type="entry name" value="GGDEF_dom"/>
</dbReference>
<dbReference type="SMART" id="SM00267">
    <property type="entry name" value="GGDEF"/>
    <property type="match status" value="1"/>
</dbReference>
<feature type="transmembrane region" description="Helical" evidence="3">
    <location>
        <begin position="119"/>
        <end position="137"/>
    </location>
</feature>
<dbReference type="InterPro" id="IPR050469">
    <property type="entry name" value="Diguanylate_Cyclase"/>
</dbReference>
<dbReference type="SUPFAM" id="SSF55073">
    <property type="entry name" value="Nucleotide cyclase"/>
    <property type="match status" value="1"/>
</dbReference>
<feature type="transmembrane region" description="Helical" evidence="3">
    <location>
        <begin position="61"/>
        <end position="83"/>
    </location>
</feature>
<feature type="transmembrane region" description="Helical" evidence="3">
    <location>
        <begin position="36"/>
        <end position="55"/>
    </location>
</feature>
<name>A0AA92C1Q7_RHIRH</name>
<keyword evidence="3" id="KW-0812">Transmembrane</keyword>
<evidence type="ECO:0000256" key="1">
    <source>
        <dbReference type="ARBA" id="ARBA00012528"/>
    </source>
</evidence>
<comment type="caution">
    <text evidence="5">The sequence shown here is derived from an EMBL/GenBank/DDBJ whole genome shotgun (WGS) entry which is preliminary data.</text>
</comment>
<feature type="transmembrane region" description="Helical" evidence="3">
    <location>
        <begin position="90"/>
        <end position="107"/>
    </location>
</feature>
<dbReference type="Gene3D" id="3.30.70.270">
    <property type="match status" value="1"/>
</dbReference>
<dbReference type="AlphaFoldDB" id="A0AA92C1Q7"/>
<proteinExistence type="predicted"/>
<evidence type="ECO:0000313" key="6">
    <source>
        <dbReference type="Proteomes" id="UP000244335"/>
    </source>
</evidence>
<gene>
    <name evidence="5" type="ORF">DC430_17245</name>
</gene>
<dbReference type="InterPro" id="IPR029787">
    <property type="entry name" value="Nucleotide_cyclase"/>
</dbReference>